<feature type="compositionally biased region" description="Polar residues" evidence="1">
    <location>
        <begin position="30"/>
        <end position="45"/>
    </location>
</feature>
<feature type="compositionally biased region" description="Basic and acidic residues" evidence="1">
    <location>
        <begin position="1"/>
        <end position="11"/>
    </location>
</feature>
<sequence>SSDRSQNEQRSEAAASVATPASTEAEIGSERQSPSAEVGPATTNAPDGKGRNTALMRVLQQIVVISCSVLRPWGTIGAVFESTRMFQVLAALAFGLVVGPREYGVGLPPFPALLITEAAIVTGGWVLHRGNRTYSGEQVSL</sequence>
<dbReference type="Proteomes" id="UP000708148">
    <property type="component" value="Unassembled WGS sequence"/>
</dbReference>
<reference evidence="2" key="1">
    <citation type="submission" date="2020-12" db="EMBL/GenBank/DDBJ databases">
        <authorList>
            <person name="Iha C."/>
        </authorList>
    </citation>
    <scope>NUCLEOTIDE SEQUENCE</scope>
</reference>
<accession>A0A8S1J7M1</accession>
<feature type="region of interest" description="Disordered" evidence="1">
    <location>
        <begin position="1"/>
        <end position="50"/>
    </location>
</feature>
<evidence type="ECO:0000313" key="3">
    <source>
        <dbReference type="Proteomes" id="UP000708148"/>
    </source>
</evidence>
<name>A0A8S1J7M1_9CHLO</name>
<evidence type="ECO:0000313" key="2">
    <source>
        <dbReference type="EMBL" id="CAD7702223.1"/>
    </source>
</evidence>
<protein>
    <submittedName>
        <fullName evidence="2">Uncharacterized protein</fullName>
    </submittedName>
</protein>
<dbReference type="EMBL" id="CAJHUC010001747">
    <property type="protein sequence ID" value="CAD7702223.1"/>
    <property type="molecule type" value="Genomic_DNA"/>
</dbReference>
<comment type="caution">
    <text evidence="2">The sequence shown here is derived from an EMBL/GenBank/DDBJ whole genome shotgun (WGS) entry which is preliminary data.</text>
</comment>
<evidence type="ECO:0000256" key="1">
    <source>
        <dbReference type="SAM" id="MobiDB-lite"/>
    </source>
</evidence>
<keyword evidence="3" id="KW-1185">Reference proteome</keyword>
<dbReference type="AlphaFoldDB" id="A0A8S1J7M1"/>
<gene>
    <name evidence="2" type="ORF">OSTQU699_LOCUS7580</name>
</gene>
<organism evidence="2 3">
    <name type="scientific">Ostreobium quekettii</name>
    <dbReference type="NCBI Taxonomy" id="121088"/>
    <lineage>
        <taxon>Eukaryota</taxon>
        <taxon>Viridiplantae</taxon>
        <taxon>Chlorophyta</taxon>
        <taxon>core chlorophytes</taxon>
        <taxon>Ulvophyceae</taxon>
        <taxon>TCBD clade</taxon>
        <taxon>Bryopsidales</taxon>
        <taxon>Ostreobineae</taxon>
        <taxon>Ostreobiaceae</taxon>
        <taxon>Ostreobium</taxon>
    </lineage>
</organism>
<proteinExistence type="predicted"/>
<feature type="non-terminal residue" evidence="2">
    <location>
        <position position="141"/>
    </location>
</feature>